<reference evidence="2" key="2">
    <citation type="submission" date="2022-01" db="EMBL/GenBank/DDBJ databases">
        <authorList>
            <person name="Yamashiro T."/>
            <person name="Shiraishi A."/>
            <person name="Satake H."/>
            <person name="Nakayama K."/>
        </authorList>
    </citation>
    <scope>NUCLEOTIDE SEQUENCE</scope>
</reference>
<sequence length="160" mass="16814">MVGATNDSAVVMAHAYGSRIPLPLRLGVVTVTDHPSDAPPSTCAMRVDTSTGINITSKQSHVSHVSPVAYYTSTGPCPVYYNPTYYRPTAHPVNPLSHIRPPPSFAYPTAPMPGILPYYNPAQQVAQAQPFGYPVAHPAQQAQSGSSAVTLGSVGPTVTT</sequence>
<proteinExistence type="predicted"/>
<reference evidence="2" key="1">
    <citation type="journal article" date="2022" name="Int. J. Mol. Sci.">
        <title>Draft Genome of Tanacetum Coccineum: Genomic Comparison of Closely Related Tanacetum-Family Plants.</title>
        <authorList>
            <person name="Yamashiro T."/>
            <person name="Shiraishi A."/>
            <person name="Nakayama K."/>
            <person name="Satake H."/>
        </authorList>
    </citation>
    <scope>NUCLEOTIDE SEQUENCE</scope>
</reference>
<feature type="compositionally biased region" description="Polar residues" evidence="1">
    <location>
        <begin position="140"/>
        <end position="160"/>
    </location>
</feature>
<name>A0ABQ5GXU3_9ASTR</name>
<organism evidence="2 3">
    <name type="scientific">Tanacetum coccineum</name>
    <dbReference type="NCBI Taxonomy" id="301880"/>
    <lineage>
        <taxon>Eukaryota</taxon>
        <taxon>Viridiplantae</taxon>
        <taxon>Streptophyta</taxon>
        <taxon>Embryophyta</taxon>
        <taxon>Tracheophyta</taxon>
        <taxon>Spermatophyta</taxon>
        <taxon>Magnoliopsida</taxon>
        <taxon>eudicotyledons</taxon>
        <taxon>Gunneridae</taxon>
        <taxon>Pentapetalae</taxon>
        <taxon>asterids</taxon>
        <taxon>campanulids</taxon>
        <taxon>Asterales</taxon>
        <taxon>Asteraceae</taxon>
        <taxon>Asteroideae</taxon>
        <taxon>Anthemideae</taxon>
        <taxon>Anthemidinae</taxon>
        <taxon>Tanacetum</taxon>
    </lineage>
</organism>
<feature type="region of interest" description="Disordered" evidence="1">
    <location>
        <begin position="137"/>
        <end position="160"/>
    </location>
</feature>
<gene>
    <name evidence="2" type="ORF">Tco_1054800</name>
</gene>
<dbReference type="Proteomes" id="UP001151760">
    <property type="component" value="Unassembled WGS sequence"/>
</dbReference>
<evidence type="ECO:0000313" key="2">
    <source>
        <dbReference type="EMBL" id="GJT80458.1"/>
    </source>
</evidence>
<dbReference type="EMBL" id="BQNB010018993">
    <property type="protein sequence ID" value="GJT80458.1"/>
    <property type="molecule type" value="Genomic_DNA"/>
</dbReference>
<comment type="caution">
    <text evidence="2">The sequence shown here is derived from an EMBL/GenBank/DDBJ whole genome shotgun (WGS) entry which is preliminary data.</text>
</comment>
<protein>
    <submittedName>
        <fullName evidence="2">Uncharacterized protein</fullName>
    </submittedName>
</protein>
<accession>A0ABQ5GXU3</accession>
<evidence type="ECO:0000256" key="1">
    <source>
        <dbReference type="SAM" id="MobiDB-lite"/>
    </source>
</evidence>
<evidence type="ECO:0000313" key="3">
    <source>
        <dbReference type="Proteomes" id="UP001151760"/>
    </source>
</evidence>
<keyword evidence="3" id="KW-1185">Reference proteome</keyword>